<dbReference type="EMBL" id="HG529683">
    <property type="protein sequence ID" value="CDI56358.1"/>
    <property type="molecule type" value="Genomic_DNA"/>
</dbReference>
<dbReference type="SUPFAM" id="SSF56784">
    <property type="entry name" value="HAD-like"/>
    <property type="match status" value="1"/>
</dbReference>
<dbReference type="Gene3D" id="3.40.50.1000">
    <property type="entry name" value="HAD superfamily/HAD-like"/>
    <property type="match status" value="1"/>
</dbReference>
<dbReference type="InterPro" id="IPR036412">
    <property type="entry name" value="HAD-like_sf"/>
</dbReference>
<dbReference type="AlphaFoldDB" id="A0A077R9Z6"/>
<proteinExistence type="predicted"/>
<evidence type="ECO:0000313" key="1">
    <source>
        <dbReference type="EMBL" id="CDI56358.1"/>
    </source>
</evidence>
<protein>
    <submittedName>
        <fullName evidence="1">Uncharacterized protein</fullName>
    </submittedName>
</protein>
<sequence length="137" mass="14457">MSLARYNLLIDLNGTCHIADNPTPGAVQAIEKLRAAQQRQPNRIDIRFCTLYHRSSEGAALLMGPGAFVAALEAASLCCASSTTVCGKPSQALLQECISGMVSANQVISDYTNIIIGDDSDADLGKGTLHNLVYVGC</sequence>
<reference evidence="1" key="1">
    <citation type="journal article" date="2014" name="Genome Biol. Evol.">
        <title>Gene Loss Rather Than Gene Gain Is Associated with a Host Jump from Monocots to Dicots in the Smut Fungus Melanopsichium pennsylvanicum.</title>
        <authorList>
            <person name="Sharma R."/>
            <person name="Mishra B."/>
            <person name="Runge F."/>
            <person name="Thines M."/>
        </authorList>
    </citation>
    <scope>NUCLEOTIDE SEQUENCE</scope>
    <source>
        <strain evidence="1">4</strain>
    </source>
</reference>
<accession>A0A077R9Z6</accession>
<name>A0A077R9Z6_9BASI</name>
<dbReference type="InterPro" id="IPR023214">
    <property type="entry name" value="HAD_sf"/>
</dbReference>
<organism evidence="1">
    <name type="scientific">Melanopsichium pennsylvanicum 4</name>
    <dbReference type="NCBI Taxonomy" id="1398559"/>
    <lineage>
        <taxon>Eukaryota</taxon>
        <taxon>Fungi</taxon>
        <taxon>Dikarya</taxon>
        <taxon>Basidiomycota</taxon>
        <taxon>Ustilaginomycotina</taxon>
        <taxon>Ustilaginomycetes</taxon>
        <taxon>Ustilaginales</taxon>
        <taxon>Ustilaginaceae</taxon>
        <taxon>Melanopsichium</taxon>
    </lineage>
</organism>